<reference evidence="1 2" key="2">
    <citation type="submission" date="2024-11" db="EMBL/GenBank/DDBJ databases">
        <title>Using genomics to understand microbial adaptation to soil warming.</title>
        <authorList>
            <person name="Deangelis K.M. PhD."/>
        </authorList>
    </citation>
    <scope>NUCLEOTIDE SEQUENCE [LARGE SCALE GENOMIC DNA]</scope>
    <source>
        <strain evidence="1 2">GAS97</strain>
    </source>
</reference>
<dbReference type="EMBL" id="JBIYDN010000007">
    <property type="protein sequence ID" value="MFK4442906.1"/>
    <property type="molecule type" value="Genomic_DNA"/>
</dbReference>
<sequence>MSANDSRTAAMALTSRRNNNNSIREVVREAIIKVGPCVMVFLVRESPQMLHVRSAIQRIAIDGGKVADLPMRRAATLNALYGEGQRDAELAEAFTHSDGSVQMNGEHLTIVRLAGCRRLTALSNEGIHVALEHLADNGYVTAEQSIDGTAREDIIDALARLDAGAKEKNGLVLLFLHCRGDDAIWIREYCSELIVVEKCEPGPGASIAFSMTAMSLESQHSDGIGRTMCEVFQQNGRLMRRYAVFIAATAQDRAMWYLKREKESLSFIAELMDINKATVMRRLKSLPLPPDVDANLDPPEGWRDEWFDFLGLEFEEEPDVEVPSHTVKRPGGQRF</sequence>
<proteinExistence type="predicted"/>
<dbReference type="Proteomes" id="UP001620514">
    <property type="component" value="Unassembled WGS sequence"/>
</dbReference>
<evidence type="ECO:0000313" key="1">
    <source>
        <dbReference type="EMBL" id="MFK4442906.1"/>
    </source>
</evidence>
<dbReference type="RefSeq" id="WP_404607315.1">
    <property type="nucleotide sequence ID" value="NZ_JBIYDN010000007.1"/>
</dbReference>
<evidence type="ECO:0000313" key="2">
    <source>
        <dbReference type="Proteomes" id="UP001620514"/>
    </source>
</evidence>
<keyword evidence="2" id="KW-1185">Reference proteome</keyword>
<name>A0ABW8MJF7_9BURK</name>
<comment type="caution">
    <text evidence="1">The sequence shown here is derived from an EMBL/GenBank/DDBJ whole genome shotgun (WGS) entry which is preliminary data.</text>
</comment>
<reference evidence="1 2" key="1">
    <citation type="submission" date="2024-10" db="EMBL/GenBank/DDBJ databases">
        <authorList>
            <person name="Deangelis K."/>
            <person name="Huntemann M."/>
            <person name="Clum A."/>
            <person name="Wang J."/>
            <person name="Palaniappan K."/>
            <person name="Ritter S."/>
            <person name="Chen I.-M."/>
            <person name="Stamatis D."/>
            <person name="Reddy T."/>
            <person name="O'Malley R."/>
            <person name="Daum C."/>
            <person name="Ng V."/>
            <person name="Ivanova N."/>
            <person name="Kyrpides N."/>
            <person name="Woyke T."/>
        </authorList>
    </citation>
    <scope>NUCLEOTIDE SEQUENCE [LARGE SCALE GENOMIC DNA]</scope>
    <source>
        <strain evidence="1 2">GAS97</strain>
    </source>
</reference>
<organism evidence="1 2">
    <name type="scientific">Caballeronia udeis</name>
    <dbReference type="NCBI Taxonomy" id="1232866"/>
    <lineage>
        <taxon>Bacteria</taxon>
        <taxon>Pseudomonadati</taxon>
        <taxon>Pseudomonadota</taxon>
        <taxon>Betaproteobacteria</taxon>
        <taxon>Burkholderiales</taxon>
        <taxon>Burkholderiaceae</taxon>
        <taxon>Caballeronia</taxon>
    </lineage>
</organism>
<gene>
    <name evidence="1" type="ORF">ABH943_002922</name>
</gene>
<protein>
    <submittedName>
        <fullName evidence="1">Uncharacterized protein</fullName>
    </submittedName>
</protein>
<accession>A0ABW8MJF7</accession>